<dbReference type="InterPro" id="IPR051534">
    <property type="entry name" value="CBASS_pafABC_assoc_protein"/>
</dbReference>
<feature type="domain" description="WYL" evidence="2">
    <location>
        <begin position="140"/>
        <end position="202"/>
    </location>
</feature>
<proteinExistence type="predicted"/>
<evidence type="ECO:0000313" key="4">
    <source>
        <dbReference type="EMBL" id="SDW06653.1"/>
    </source>
</evidence>
<evidence type="ECO:0000259" key="2">
    <source>
        <dbReference type="Pfam" id="PF13280"/>
    </source>
</evidence>
<keyword evidence="4" id="KW-0238">DNA-binding</keyword>
<dbReference type="SUPFAM" id="SSF46785">
    <property type="entry name" value="Winged helix' DNA-binding domain"/>
    <property type="match status" value="1"/>
</dbReference>
<evidence type="ECO:0000313" key="6">
    <source>
        <dbReference type="Proteomes" id="UP000634647"/>
    </source>
</evidence>
<dbReference type="Gene3D" id="1.10.10.10">
    <property type="entry name" value="Winged helix-like DNA-binding domain superfamily/Winged helix DNA-binding domain"/>
    <property type="match status" value="1"/>
</dbReference>
<dbReference type="PANTHER" id="PTHR34580:SF3">
    <property type="entry name" value="PROTEIN PAFB"/>
    <property type="match status" value="1"/>
</dbReference>
<dbReference type="GO" id="GO:0003677">
    <property type="term" value="F:DNA binding"/>
    <property type="evidence" value="ECO:0007669"/>
    <property type="project" value="UniProtKB-KW"/>
</dbReference>
<dbReference type="RefSeq" id="WP_035845207.1">
    <property type="nucleotide sequence ID" value="NZ_BNAB01000001.1"/>
</dbReference>
<sequence length="231" mass="26284">MARADRLFRLLDTLRRLPPPVTAARLAAETGVGPRTLYRDIAALRAGGALIDGAAGYGYALVEDPMLPPQSFSREEIEALVLGLAEVRFAGDRALAAAAETALAKITATLPERQQRQAMHAVVQSYRFERRPEPSVDMGLIRTACWEERALDISYIDAEGHDTTRRIWPLSVVFLDQVQMLLAWCCLRHDFRRFRLDRMRAMAETDESFRPRRVALLREFRDQLHDHVRTD</sequence>
<name>A0AAN4ZY99_9RHOB</name>
<dbReference type="EMBL" id="BNAB01000001">
    <property type="protein sequence ID" value="GHD98765.1"/>
    <property type="molecule type" value="Genomic_DNA"/>
</dbReference>
<dbReference type="PANTHER" id="PTHR34580">
    <property type="match status" value="1"/>
</dbReference>
<dbReference type="Pfam" id="PF08279">
    <property type="entry name" value="HTH_11"/>
    <property type="match status" value="1"/>
</dbReference>
<evidence type="ECO:0000259" key="1">
    <source>
        <dbReference type="Pfam" id="PF08279"/>
    </source>
</evidence>
<dbReference type="AlphaFoldDB" id="A0AAN4ZY99"/>
<evidence type="ECO:0000313" key="3">
    <source>
        <dbReference type="EMBL" id="GHD98765.1"/>
    </source>
</evidence>
<protein>
    <submittedName>
        <fullName evidence="3 4">Transcriptional regulator</fullName>
    </submittedName>
</protein>
<feature type="domain" description="Helix-turn-helix type 11" evidence="1">
    <location>
        <begin position="6"/>
        <end position="59"/>
    </location>
</feature>
<evidence type="ECO:0000313" key="5">
    <source>
        <dbReference type="Proteomes" id="UP000199541"/>
    </source>
</evidence>
<dbReference type="InterPro" id="IPR013196">
    <property type="entry name" value="HTH_11"/>
</dbReference>
<reference evidence="3" key="3">
    <citation type="submission" date="2023-06" db="EMBL/GenBank/DDBJ databases">
        <authorList>
            <person name="Sun Q."/>
            <person name="Zhou Y."/>
        </authorList>
    </citation>
    <scope>NUCLEOTIDE SEQUENCE</scope>
    <source>
        <strain evidence="3">CGMCC 1.10859</strain>
    </source>
</reference>
<dbReference type="EMBL" id="FNOB01000001">
    <property type="protein sequence ID" value="SDW06653.1"/>
    <property type="molecule type" value="Genomic_DNA"/>
</dbReference>
<dbReference type="Proteomes" id="UP000199541">
    <property type="component" value="Unassembled WGS sequence"/>
</dbReference>
<dbReference type="InterPro" id="IPR026881">
    <property type="entry name" value="WYL_dom"/>
</dbReference>
<keyword evidence="5" id="KW-1185">Reference proteome</keyword>
<comment type="caution">
    <text evidence="3">The sequence shown here is derived from an EMBL/GenBank/DDBJ whole genome shotgun (WGS) entry which is preliminary data.</text>
</comment>
<gene>
    <name evidence="3" type="ORF">GCM10008024_03590</name>
    <name evidence="4" type="ORF">SAMN05444006_101190</name>
</gene>
<accession>A0AAN4ZY99</accession>
<reference evidence="4 5" key="2">
    <citation type="submission" date="2016-10" db="EMBL/GenBank/DDBJ databases">
        <authorList>
            <person name="Varghese N."/>
            <person name="Submissions S."/>
        </authorList>
    </citation>
    <scope>NUCLEOTIDE SEQUENCE [LARGE SCALE GENOMIC DNA]</scope>
    <source>
        <strain evidence="4 5">DSM 24802</strain>
    </source>
</reference>
<dbReference type="InterPro" id="IPR036388">
    <property type="entry name" value="WH-like_DNA-bd_sf"/>
</dbReference>
<organism evidence="3 6">
    <name type="scientific">Allgaiera indica</name>
    <dbReference type="NCBI Taxonomy" id="765699"/>
    <lineage>
        <taxon>Bacteria</taxon>
        <taxon>Pseudomonadati</taxon>
        <taxon>Pseudomonadota</taxon>
        <taxon>Alphaproteobacteria</taxon>
        <taxon>Rhodobacterales</taxon>
        <taxon>Paracoccaceae</taxon>
        <taxon>Allgaiera</taxon>
    </lineage>
</organism>
<dbReference type="Proteomes" id="UP000634647">
    <property type="component" value="Unassembled WGS sequence"/>
</dbReference>
<dbReference type="Pfam" id="PF13280">
    <property type="entry name" value="WYL"/>
    <property type="match status" value="1"/>
</dbReference>
<dbReference type="PROSITE" id="PS52050">
    <property type="entry name" value="WYL"/>
    <property type="match status" value="1"/>
</dbReference>
<dbReference type="InterPro" id="IPR036390">
    <property type="entry name" value="WH_DNA-bd_sf"/>
</dbReference>
<reference evidence="3" key="1">
    <citation type="journal article" date="2014" name="Int. J. Syst. Evol. Microbiol.">
        <title>Complete genome sequence of Corynebacterium casei LMG S-19264T (=DSM 44701T), isolated from a smear-ripened cheese.</title>
        <authorList>
            <consortium name="US DOE Joint Genome Institute (JGI-PGF)"/>
            <person name="Walter F."/>
            <person name="Albersmeier A."/>
            <person name="Kalinowski J."/>
            <person name="Ruckert C."/>
        </authorList>
    </citation>
    <scope>NUCLEOTIDE SEQUENCE</scope>
    <source>
        <strain evidence="3">CGMCC 1.10859</strain>
    </source>
</reference>